<feature type="compositionally biased region" description="Polar residues" evidence="1">
    <location>
        <begin position="1"/>
        <end position="15"/>
    </location>
</feature>
<name>A0A834M8M5_RHYFE</name>
<proteinExistence type="predicted"/>
<reference evidence="2" key="1">
    <citation type="submission" date="2020-08" db="EMBL/GenBank/DDBJ databases">
        <title>Genome sequencing and assembly of the red palm weevil Rhynchophorus ferrugineus.</title>
        <authorList>
            <person name="Dias G.B."/>
            <person name="Bergman C.M."/>
            <person name="Manee M."/>
        </authorList>
    </citation>
    <scope>NUCLEOTIDE SEQUENCE</scope>
    <source>
        <strain evidence="2">AA-2017</strain>
        <tissue evidence="2">Whole larva</tissue>
    </source>
</reference>
<organism evidence="2 3">
    <name type="scientific">Rhynchophorus ferrugineus</name>
    <name type="common">Red palm weevil</name>
    <name type="synonym">Curculio ferrugineus</name>
    <dbReference type="NCBI Taxonomy" id="354439"/>
    <lineage>
        <taxon>Eukaryota</taxon>
        <taxon>Metazoa</taxon>
        <taxon>Ecdysozoa</taxon>
        <taxon>Arthropoda</taxon>
        <taxon>Hexapoda</taxon>
        <taxon>Insecta</taxon>
        <taxon>Pterygota</taxon>
        <taxon>Neoptera</taxon>
        <taxon>Endopterygota</taxon>
        <taxon>Coleoptera</taxon>
        <taxon>Polyphaga</taxon>
        <taxon>Cucujiformia</taxon>
        <taxon>Curculionidae</taxon>
        <taxon>Dryophthorinae</taxon>
        <taxon>Rhynchophorus</taxon>
    </lineage>
</organism>
<feature type="region of interest" description="Disordered" evidence="1">
    <location>
        <begin position="1"/>
        <end position="28"/>
    </location>
</feature>
<dbReference type="EMBL" id="JAACXV010014266">
    <property type="protein sequence ID" value="KAF7269054.1"/>
    <property type="molecule type" value="Genomic_DNA"/>
</dbReference>
<comment type="caution">
    <text evidence="2">The sequence shown here is derived from an EMBL/GenBank/DDBJ whole genome shotgun (WGS) entry which is preliminary data.</text>
</comment>
<evidence type="ECO:0000256" key="1">
    <source>
        <dbReference type="SAM" id="MobiDB-lite"/>
    </source>
</evidence>
<sequence length="84" mass="9577">MAVKNYKNSTNTSTLMKGKPSHPNNRSRSIRSDLFFDVVDVAVEKREWLVTRKKAGIRDDWTNSSCSNEAVIDSHPELIRAKNN</sequence>
<protein>
    <submittedName>
        <fullName evidence="2">Uncharacterized protein</fullName>
    </submittedName>
</protein>
<keyword evidence="3" id="KW-1185">Reference proteome</keyword>
<gene>
    <name evidence="2" type="ORF">GWI33_017881</name>
</gene>
<accession>A0A834M8M5</accession>
<evidence type="ECO:0000313" key="2">
    <source>
        <dbReference type="EMBL" id="KAF7269054.1"/>
    </source>
</evidence>
<dbReference type="Proteomes" id="UP000625711">
    <property type="component" value="Unassembled WGS sequence"/>
</dbReference>
<dbReference type="AlphaFoldDB" id="A0A834M8M5"/>
<evidence type="ECO:0000313" key="3">
    <source>
        <dbReference type="Proteomes" id="UP000625711"/>
    </source>
</evidence>